<comment type="caution">
    <text evidence="1">The sequence shown here is derived from an EMBL/GenBank/DDBJ whole genome shotgun (WGS) entry which is preliminary data.</text>
</comment>
<dbReference type="Gene3D" id="3.40.50.1110">
    <property type="entry name" value="SGNH hydrolase"/>
    <property type="match status" value="1"/>
</dbReference>
<protein>
    <recommendedName>
        <fullName evidence="3">HAD-superfamily phosphatase, subfamily IIIC/FkbH-like domain-containing protein</fullName>
    </recommendedName>
</protein>
<evidence type="ECO:0000313" key="1">
    <source>
        <dbReference type="EMBL" id="GGK72675.1"/>
    </source>
</evidence>
<evidence type="ECO:0000313" key="2">
    <source>
        <dbReference type="Proteomes" id="UP000656042"/>
    </source>
</evidence>
<dbReference type="Gene3D" id="3.40.50.1000">
    <property type="entry name" value="HAD superfamily/HAD-like"/>
    <property type="match status" value="1"/>
</dbReference>
<dbReference type="RefSeq" id="WP_189077190.1">
    <property type="nucleotide sequence ID" value="NZ_BMMX01000001.1"/>
</dbReference>
<dbReference type="InterPro" id="IPR023214">
    <property type="entry name" value="HAD_sf"/>
</dbReference>
<organism evidence="1 2">
    <name type="scientific">Mangrovihabitans endophyticus</name>
    <dbReference type="NCBI Taxonomy" id="1751298"/>
    <lineage>
        <taxon>Bacteria</taxon>
        <taxon>Bacillati</taxon>
        <taxon>Actinomycetota</taxon>
        <taxon>Actinomycetes</taxon>
        <taxon>Micromonosporales</taxon>
        <taxon>Micromonosporaceae</taxon>
        <taxon>Mangrovihabitans</taxon>
    </lineage>
</organism>
<accession>A0A8J3BS67</accession>
<dbReference type="InterPro" id="IPR010033">
    <property type="entry name" value="HAD_SF_ppase_IIIC"/>
</dbReference>
<proteinExistence type="predicted"/>
<dbReference type="InterPro" id="IPR036514">
    <property type="entry name" value="SGNH_hydro_sf"/>
</dbReference>
<dbReference type="AlphaFoldDB" id="A0A8J3BS67"/>
<name>A0A8J3BS67_9ACTN</name>
<reference evidence="1" key="2">
    <citation type="submission" date="2020-09" db="EMBL/GenBank/DDBJ databases">
        <authorList>
            <person name="Sun Q."/>
            <person name="Zhou Y."/>
        </authorList>
    </citation>
    <scope>NUCLEOTIDE SEQUENCE</scope>
    <source>
        <strain evidence="1">CGMCC 4.7299</strain>
    </source>
</reference>
<dbReference type="InterPro" id="IPR010037">
    <property type="entry name" value="FkbH_domain"/>
</dbReference>
<dbReference type="Proteomes" id="UP000656042">
    <property type="component" value="Unassembled WGS sequence"/>
</dbReference>
<reference evidence="1" key="1">
    <citation type="journal article" date="2014" name="Int. J. Syst. Evol. Microbiol.">
        <title>Complete genome sequence of Corynebacterium casei LMG S-19264T (=DSM 44701T), isolated from a smear-ripened cheese.</title>
        <authorList>
            <consortium name="US DOE Joint Genome Institute (JGI-PGF)"/>
            <person name="Walter F."/>
            <person name="Albersmeier A."/>
            <person name="Kalinowski J."/>
            <person name="Ruckert C."/>
        </authorList>
    </citation>
    <scope>NUCLEOTIDE SEQUENCE</scope>
    <source>
        <strain evidence="1">CGMCC 4.7299</strain>
    </source>
</reference>
<sequence>MTATPTVALACTFTQDLIAETTAWWLARVRPEARVTTAPYGQLLEALHDPAGALRPDAGLNVIVLRPEDLLRQGDDASLVCSRRADALVTEITAALTRAAATGTARWLLGIPPPSPRLARHSEALAWVERVTGRIVAAARDASIRSLDLTEMVDCYHVDAIHDEYGDVHAHLPYTDDYLAALGTWIARSAEAAWARPRKLIVLDCDNTLWSGVCGEDGPDGVVVTDDHRYLQRFMRRQRTAGRLLALCSRNEVADVRAVFARDDMELPLTEITSHRIGWLGKPAAIRELADELGFALDAVIFVDDDPIECGAVEQTLPDVAVVQVPTDAGAIPDQLRHTWVFDQFTVTDDDRLRPARYAEEQHRRDAREASTDYADFLRRCATVVEFLPLTASSDVAVLDRAAQLTSRTTQFTLTGEVFSVPDLRAFLRTGAGWTVVVRDRFGDYGTVGLLLAEREDRPVVAVRLLLMSCRVLNRGVERQFVRHLLHHATETGARAIELPYRYTTRNTPARLFLAGLAAEPLEPPDGRVSMAIGASALIEQA</sequence>
<dbReference type="InterPro" id="IPR036412">
    <property type="entry name" value="HAD-like_sf"/>
</dbReference>
<keyword evidence="2" id="KW-1185">Reference proteome</keyword>
<dbReference type="SUPFAM" id="SSF56784">
    <property type="entry name" value="HAD-like"/>
    <property type="match status" value="1"/>
</dbReference>
<dbReference type="NCBIfam" id="TIGR01686">
    <property type="entry name" value="FkbH"/>
    <property type="match status" value="1"/>
</dbReference>
<dbReference type="EMBL" id="BMMX01000001">
    <property type="protein sequence ID" value="GGK72675.1"/>
    <property type="molecule type" value="Genomic_DNA"/>
</dbReference>
<evidence type="ECO:0008006" key="3">
    <source>
        <dbReference type="Google" id="ProtNLM"/>
    </source>
</evidence>
<gene>
    <name evidence="1" type="ORF">GCM10012284_03140</name>
</gene>
<dbReference type="NCBIfam" id="TIGR01681">
    <property type="entry name" value="HAD-SF-IIIC"/>
    <property type="match status" value="1"/>
</dbReference>